<dbReference type="OrthoDB" id="9806228at2"/>
<dbReference type="EMBL" id="CP014223">
    <property type="protein sequence ID" value="AMJ41228.1"/>
    <property type="molecule type" value="Genomic_DNA"/>
</dbReference>
<dbReference type="Gene3D" id="2.30.110.10">
    <property type="entry name" value="Electron Transport, Fmn-binding Protein, Chain A"/>
    <property type="match status" value="1"/>
</dbReference>
<dbReference type="InterPro" id="IPR052174">
    <property type="entry name" value="Flavoredoxin"/>
</dbReference>
<dbReference type="SMART" id="SM00903">
    <property type="entry name" value="Flavin_Reduct"/>
    <property type="match status" value="1"/>
</dbReference>
<dbReference type="KEGG" id="cpro:CPRO_16380"/>
<keyword evidence="7" id="KW-1185">Reference proteome</keyword>
<dbReference type="PANTHER" id="PTHR43567:SF1">
    <property type="entry name" value="FLAVOREDOXIN"/>
    <property type="match status" value="1"/>
</dbReference>
<dbReference type="InterPro" id="IPR002563">
    <property type="entry name" value="Flavin_Rdtase-like_dom"/>
</dbReference>
<dbReference type="AlphaFoldDB" id="A0A0X1U8H2"/>
<accession>A0A0X1U8H2</accession>
<feature type="domain" description="Flavin reductase like" evidence="4">
    <location>
        <begin position="8"/>
        <end position="153"/>
    </location>
</feature>
<comment type="cofactor">
    <cofactor evidence="1">
        <name>FMN</name>
        <dbReference type="ChEBI" id="CHEBI:58210"/>
    </cofactor>
</comment>
<reference evidence="5 7" key="1">
    <citation type="journal article" date="2016" name="Genome Announc.">
        <title>Complete Genome Sequence of the Amino Acid-Fermenting Clostridium propionicum X2 (DSM 1682).</title>
        <authorList>
            <person name="Poehlein A."/>
            <person name="Schlien K."/>
            <person name="Chowdhury N.P."/>
            <person name="Gottschalk G."/>
            <person name="Buckel W."/>
            <person name="Daniel R."/>
        </authorList>
    </citation>
    <scope>NUCLEOTIDE SEQUENCE [LARGE SCALE GENOMIC DNA]</scope>
    <source>
        <strain evidence="5 7">X2</strain>
    </source>
</reference>
<keyword evidence="2" id="KW-0285">Flavoprotein</keyword>
<evidence type="ECO:0000313" key="5">
    <source>
        <dbReference type="EMBL" id="AMJ41228.1"/>
    </source>
</evidence>
<name>A0A0X1U8H2_ANAPI</name>
<dbReference type="RefSeq" id="WP_066050070.1">
    <property type="nucleotide sequence ID" value="NZ_CP014223.1"/>
</dbReference>
<dbReference type="InterPro" id="IPR012349">
    <property type="entry name" value="Split_barrel_FMN-bd"/>
</dbReference>
<reference evidence="6" key="3">
    <citation type="submission" date="2016-11" db="EMBL/GenBank/DDBJ databases">
        <authorList>
            <person name="Varghese N."/>
            <person name="Submissions S."/>
        </authorList>
    </citation>
    <scope>NUCLEOTIDE SEQUENCE</scope>
    <source>
        <strain evidence="6">DSM 1682</strain>
    </source>
</reference>
<dbReference type="SUPFAM" id="SSF50475">
    <property type="entry name" value="FMN-binding split barrel"/>
    <property type="match status" value="1"/>
</dbReference>
<reference evidence="8" key="4">
    <citation type="submission" date="2016-11" db="EMBL/GenBank/DDBJ databases">
        <authorList>
            <person name="Jaros S."/>
            <person name="Januszkiewicz K."/>
            <person name="Wedrychowicz H."/>
        </authorList>
    </citation>
    <scope>NUCLEOTIDE SEQUENCE [LARGE SCALE GENOMIC DNA]</scope>
    <source>
        <strain evidence="8">DSM 1682</strain>
    </source>
</reference>
<evidence type="ECO:0000256" key="1">
    <source>
        <dbReference type="ARBA" id="ARBA00001917"/>
    </source>
</evidence>
<organism evidence="6 8">
    <name type="scientific">Anaerotignum propionicum DSM 1682</name>
    <dbReference type="NCBI Taxonomy" id="991789"/>
    <lineage>
        <taxon>Bacteria</taxon>
        <taxon>Bacillati</taxon>
        <taxon>Bacillota</taxon>
        <taxon>Clostridia</taxon>
        <taxon>Lachnospirales</taxon>
        <taxon>Anaerotignaceae</taxon>
        <taxon>Anaerotignum</taxon>
    </lineage>
</organism>
<evidence type="ECO:0000256" key="2">
    <source>
        <dbReference type="ARBA" id="ARBA00022630"/>
    </source>
</evidence>
<evidence type="ECO:0000313" key="6">
    <source>
        <dbReference type="EMBL" id="SHF11915.1"/>
    </source>
</evidence>
<dbReference type="Proteomes" id="UP000068026">
    <property type="component" value="Chromosome"/>
</dbReference>
<protein>
    <submittedName>
        <fullName evidence="5">High molecular weight rubredoxin</fullName>
    </submittedName>
    <submittedName>
        <fullName evidence="6">NADH-FMN oxidoreductase RutF, flavin reductase (DIM6/NTAB) family</fullName>
    </submittedName>
</protein>
<evidence type="ECO:0000256" key="3">
    <source>
        <dbReference type="ARBA" id="ARBA00038054"/>
    </source>
</evidence>
<reference evidence="7" key="2">
    <citation type="submission" date="2016-01" db="EMBL/GenBank/DDBJ databases">
        <authorList>
            <person name="Poehlein A."/>
            <person name="Schlien K."/>
            <person name="Gottschalk G."/>
            <person name="Buckel W."/>
            <person name="Daniel R."/>
        </authorList>
    </citation>
    <scope>NUCLEOTIDE SEQUENCE [LARGE SCALE GENOMIC DNA]</scope>
    <source>
        <strain evidence="7">X2</strain>
    </source>
</reference>
<dbReference type="GO" id="GO:0016646">
    <property type="term" value="F:oxidoreductase activity, acting on the CH-NH group of donors, NAD or NADP as acceptor"/>
    <property type="evidence" value="ECO:0007669"/>
    <property type="project" value="UniProtKB-ARBA"/>
</dbReference>
<dbReference type="EMBL" id="FQUA01000018">
    <property type="protein sequence ID" value="SHF11915.1"/>
    <property type="molecule type" value="Genomic_DNA"/>
</dbReference>
<evidence type="ECO:0000313" key="8">
    <source>
        <dbReference type="Proteomes" id="UP000184204"/>
    </source>
</evidence>
<comment type="similarity">
    <text evidence="3">Belongs to the flavoredoxin family.</text>
</comment>
<dbReference type="GO" id="GO:0010181">
    <property type="term" value="F:FMN binding"/>
    <property type="evidence" value="ECO:0007669"/>
    <property type="project" value="InterPro"/>
</dbReference>
<sequence length="153" mass="16987">MSNKLKLMNTISQGIYIIGTKMKDTYNFMTAAWITQVSFSPCKIAVSVDKSRYSADLIKKQGIFSVSVLTKGQEDVAKVCGFQSGKDVNKSERVNYELNKEGLPVIRNCAAQMTCKVIKTFDAGDHFLFVAEIENGEVGQEEPLVYVSSDYFG</sequence>
<proteinExistence type="inferred from homology"/>
<gene>
    <name evidence="5" type="primary">hrb</name>
    <name evidence="5" type="ORF">CPRO_16380</name>
    <name evidence="6" type="ORF">SAMN02745151_02842</name>
</gene>
<evidence type="ECO:0000313" key="7">
    <source>
        <dbReference type="Proteomes" id="UP000068026"/>
    </source>
</evidence>
<dbReference type="Proteomes" id="UP000184204">
    <property type="component" value="Unassembled WGS sequence"/>
</dbReference>
<evidence type="ECO:0000259" key="4">
    <source>
        <dbReference type="SMART" id="SM00903"/>
    </source>
</evidence>
<dbReference type="Pfam" id="PF01613">
    <property type="entry name" value="Flavin_Reduct"/>
    <property type="match status" value="1"/>
</dbReference>
<dbReference type="PANTHER" id="PTHR43567">
    <property type="entry name" value="FLAVOREDOXIN-RELATED-RELATED"/>
    <property type="match status" value="1"/>
</dbReference>